<comment type="caution">
    <text evidence="5">The sequence shown here is derived from an EMBL/GenBank/DDBJ whole genome shotgun (WGS) entry which is preliminary data.</text>
</comment>
<evidence type="ECO:0000259" key="4">
    <source>
        <dbReference type="SMART" id="SM00822"/>
    </source>
</evidence>
<dbReference type="PROSITE" id="PS00061">
    <property type="entry name" value="ADH_SHORT"/>
    <property type="match status" value="1"/>
</dbReference>
<comment type="similarity">
    <text evidence="1">Belongs to the short-chain dehydrogenases/reductases (SDR) family.</text>
</comment>
<dbReference type="PRINTS" id="PR00081">
    <property type="entry name" value="GDHRDH"/>
</dbReference>
<proteinExistence type="inferred from homology"/>
<gene>
    <name evidence="5" type="ORF">QBC46DRAFT_12019</name>
</gene>
<organism evidence="5 6">
    <name type="scientific">Diplogelasinospora grovesii</name>
    <dbReference type="NCBI Taxonomy" id="303347"/>
    <lineage>
        <taxon>Eukaryota</taxon>
        <taxon>Fungi</taxon>
        <taxon>Dikarya</taxon>
        <taxon>Ascomycota</taxon>
        <taxon>Pezizomycotina</taxon>
        <taxon>Sordariomycetes</taxon>
        <taxon>Sordariomycetidae</taxon>
        <taxon>Sordariales</taxon>
        <taxon>Diplogelasinosporaceae</taxon>
        <taxon>Diplogelasinospora</taxon>
    </lineage>
</organism>
<evidence type="ECO:0000313" key="6">
    <source>
        <dbReference type="Proteomes" id="UP001303473"/>
    </source>
</evidence>
<feature type="domain" description="Ketoreductase" evidence="4">
    <location>
        <begin position="7"/>
        <end position="183"/>
    </location>
</feature>
<dbReference type="FunFam" id="3.40.50.720:FF:000173">
    <property type="entry name" value="3-oxoacyl-[acyl-carrier protein] reductase"/>
    <property type="match status" value="1"/>
</dbReference>
<dbReference type="InterPro" id="IPR057326">
    <property type="entry name" value="KR_dom"/>
</dbReference>
<dbReference type="Pfam" id="PF13561">
    <property type="entry name" value="adh_short_C2"/>
    <property type="match status" value="1"/>
</dbReference>
<dbReference type="GO" id="GO:0048038">
    <property type="term" value="F:quinone binding"/>
    <property type="evidence" value="ECO:0007669"/>
    <property type="project" value="TreeGrafter"/>
</dbReference>
<dbReference type="GO" id="GO:0006633">
    <property type="term" value="P:fatty acid biosynthetic process"/>
    <property type="evidence" value="ECO:0007669"/>
    <property type="project" value="TreeGrafter"/>
</dbReference>
<dbReference type="InterPro" id="IPR036291">
    <property type="entry name" value="NAD(P)-bd_dom_sf"/>
</dbReference>
<keyword evidence="3" id="KW-0560">Oxidoreductase</keyword>
<protein>
    <recommendedName>
        <fullName evidence="4">Ketoreductase domain-containing protein</fullName>
    </recommendedName>
</protein>
<dbReference type="SUPFAM" id="SSF51735">
    <property type="entry name" value="NAD(P)-binding Rossmann-fold domains"/>
    <property type="match status" value="1"/>
</dbReference>
<keyword evidence="2" id="KW-0521">NADP</keyword>
<dbReference type="Proteomes" id="UP001303473">
    <property type="component" value="Unassembled WGS sequence"/>
</dbReference>
<sequence length="251" mass="26159">MWSLIGKTCAITGAASGIGFAIAQRFAQEGAKVVLLGRNASRLEAALSRITNSSPSSPGTSSPDPSHVYISHDVRTPESWTTLTTSHPKINVLVNCAGITQESLLVKTSSQSISDILTTNLEGAVLGCKIIGKSMIRQKTPACIINVSSLLALKGGVGTSVYAASKAGLLGLTTSLANEYGRHGIRVNAILPGYIDTDMTNNLATDQRLIDKIPLQRFGTAAEVADAAAFLAKNPYANNCMVNLDGGLSAT</sequence>
<dbReference type="GO" id="GO:0016616">
    <property type="term" value="F:oxidoreductase activity, acting on the CH-OH group of donors, NAD or NADP as acceptor"/>
    <property type="evidence" value="ECO:0007669"/>
    <property type="project" value="TreeGrafter"/>
</dbReference>
<dbReference type="PANTHER" id="PTHR42760">
    <property type="entry name" value="SHORT-CHAIN DEHYDROGENASES/REDUCTASES FAMILY MEMBER"/>
    <property type="match status" value="1"/>
</dbReference>
<dbReference type="SMART" id="SM00822">
    <property type="entry name" value="PKS_KR"/>
    <property type="match status" value="1"/>
</dbReference>
<accession>A0AAN6N2S7</accession>
<reference evidence="6" key="1">
    <citation type="journal article" date="2023" name="Mol. Phylogenet. Evol.">
        <title>Genome-scale phylogeny and comparative genomics of the fungal order Sordariales.</title>
        <authorList>
            <person name="Hensen N."/>
            <person name="Bonometti L."/>
            <person name="Westerberg I."/>
            <person name="Brannstrom I.O."/>
            <person name="Guillou S."/>
            <person name="Cros-Aarteil S."/>
            <person name="Calhoun S."/>
            <person name="Haridas S."/>
            <person name="Kuo A."/>
            <person name="Mondo S."/>
            <person name="Pangilinan J."/>
            <person name="Riley R."/>
            <person name="LaButti K."/>
            <person name="Andreopoulos B."/>
            <person name="Lipzen A."/>
            <person name="Chen C."/>
            <person name="Yan M."/>
            <person name="Daum C."/>
            <person name="Ng V."/>
            <person name="Clum A."/>
            <person name="Steindorff A."/>
            <person name="Ohm R.A."/>
            <person name="Martin F."/>
            <person name="Silar P."/>
            <person name="Natvig D.O."/>
            <person name="Lalanne C."/>
            <person name="Gautier V."/>
            <person name="Ament-Velasquez S.L."/>
            <person name="Kruys A."/>
            <person name="Hutchinson M.I."/>
            <person name="Powell A.J."/>
            <person name="Barry K."/>
            <person name="Miller A.N."/>
            <person name="Grigoriev I.V."/>
            <person name="Debuchy R."/>
            <person name="Gladieux P."/>
            <person name="Hiltunen Thoren M."/>
            <person name="Johannesson H."/>
        </authorList>
    </citation>
    <scope>NUCLEOTIDE SEQUENCE [LARGE SCALE GENOMIC DNA]</scope>
    <source>
        <strain evidence="6">CBS 340.73</strain>
    </source>
</reference>
<evidence type="ECO:0000313" key="5">
    <source>
        <dbReference type="EMBL" id="KAK3937334.1"/>
    </source>
</evidence>
<dbReference type="InterPro" id="IPR002347">
    <property type="entry name" value="SDR_fam"/>
</dbReference>
<evidence type="ECO:0000256" key="3">
    <source>
        <dbReference type="ARBA" id="ARBA00023002"/>
    </source>
</evidence>
<dbReference type="EMBL" id="MU853857">
    <property type="protein sequence ID" value="KAK3937334.1"/>
    <property type="molecule type" value="Genomic_DNA"/>
</dbReference>
<evidence type="ECO:0000256" key="1">
    <source>
        <dbReference type="ARBA" id="ARBA00006484"/>
    </source>
</evidence>
<dbReference type="AlphaFoldDB" id="A0AAN6N2S7"/>
<keyword evidence="6" id="KW-1185">Reference proteome</keyword>
<dbReference type="Gene3D" id="3.40.50.720">
    <property type="entry name" value="NAD(P)-binding Rossmann-like Domain"/>
    <property type="match status" value="1"/>
</dbReference>
<evidence type="ECO:0000256" key="2">
    <source>
        <dbReference type="ARBA" id="ARBA00022857"/>
    </source>
</evidence>
<dbReference type="InterPro" id="IPR020904">
    <property type="entry name" value="Sc_DH/Rdtase_CS"/>
</dbReference>
<name>A0AAN6N2S7_9PEZI</name>
<dbReference type="PANTHER" id="PTHR42760:SF133">
    <property type="entry name" value="3-OXOACYL-[ACYL-CARRIER-PROTEIN] REDUCTASE"/>
    <property type="match status" value="1"/>
</dbReference>
<dbReference type="PRINTS" id="PR00080">
    <property type="entry name" value="SDRFAMILY"/>
</dbReference>